<feature type="compositionally biased region" description="Basic residues" evidence="1">
    <location>
        <begin position="342"/>
        <end position="351"/>
    </location>
</feature>
<evidence type="ECO:0000256" key="2">
    <source>
        <dbReference type="SAM" id="SignalP"/>
    </source>
</evidence>
<dbReference type="AlphaFoldDB" id="A0A9P4IZN3"/>
<protein>
    <submittedName>
        <fullName evidence="3">Uncharacterized protein</fullName>
    </submittedName>
</protein>
<evidence type="ECO:0000256" key="1">
    <source>
        <dbReference type="SAM" id="MobiDB-lite"/>
    </source>
</evidence>
<reference evidence="3" key="1">
    <citation type="journal article" date="2020" name="Stud. Mycol.">
        <title>101 Dothideomycetes genomes: a test case for predicting lifestyles and emergence of pathogens.</title>
        <authorList>
            <person name="Haridas S."/>
            <person name="Albert R."/>
            <person name="Binder M."/>
            <person name="Bloem J."/>
            <person name="Labutti K."/>
            <person name="Salamov A."/>
            <person name="Andreopoulos B."/>
            <person name="Baker S."/>
            <person name="Barry K."/>
            <person name="Bills G."/>
            <person name="Bluhm B."/>
            <person name="Cannon C."/>
            <person name="Castanera R."/>
            <person name="Culley D."/>
            <person name="Daum C."/>
            <person name="Ezra D."/>
            <person name="Gonzalez J."/>
            <person name="Henrissat B."/>
            <person name="Kuo A."/>
            <person name="Liang C."/>
            <person name="Lipzen A."/>
            <person name="Lutzoni F."/>
            <person name="Magnuson J."/>
            <person name="Mondo S."/>
            <person name="Nolan M."/>
            <person name="Ohm R."/>
            <person name="Pangilinan J."/>
            <person name="Park H.-J."/>
            <person name="Ramirez L."/>
            <person name="Alfaro M."/>
            <person name="Sun H."/>
            <person name="Tritt A."/>
            <person name="Yoshinaga Y."/>
            <person name="Zwiers L.-H."/>
            <person name="Turgeon B."/>
            <person name="Goodwin S."/>
            <person name="Spatafora J."/>
            <person name="Crous P."/>
            <person name="Grigoriev I."/>
        </authorList>
    </citation>
    <scope>NUCLEOTIDE SEQUENCE</scope>
    <source>
        <strain evidence="3">CBS 260.36</strain>
    </source>
</reference>
<sequence length="405" mass="41519">MPSLSILAGSLLLAATSASANTFVKRDSWGPSVGLGPAKYTIVDTETTLYPGAMPANQAGDLWVWLGISNGTGDLIQSIVGSTPKGQSECGTAALADETWCVTSEVYGNDASGRPNQWVGDLRTIDTDYANGITFRYTLVDRNTWTWNQTMRDGKTGKLLATYAKASGPMLGWGTALECNNGCTGTVNPQYYRNSKITLDGADPNFSSTLGASQGANNTQMQTTDGGKTWTISEIYIPAMIPGGAAATVAGVAAASATTADTETAAPATTADTETTAPATTADTLTTASSLETVAATTLDSSPTAVPSTFATVASSVGPTAVIPRPSGQPHRGGNGTAAATGRHHHHHHHNGTSTVAALRAPRPSGFRPSGGNNGTAAATGRHHIPGHHGHHGHHNGTSTAALRM</sequence>
<gene>
    <name evidence="3" type="ORF">K461DRAFT_280221</name>
</gene>
<proteinExistence type="predicted"/>
<feature type="signal peptide" evidence="2">
    <location>
        <begin position="1"/>
        <end position="20"/>
    </location>
</feature>
<dbReference type="Proteomes" id="UP000799439">
    <property type="component" value="Unassembled WGS sequence"/>
</dbReference>
<feature type="region of interest" description="Disordered" evidence="1">
    <location>
        <begin position="260"/>
        <end position="282"/>
    </location>
</feature>
<name>A0A9P4IZN3_9PEZI</name>
<comment type="caution">
    <text evidence="3">The sequence shown here is derived from an EMBL/GenBank/DDBJ whole genome shotgun (WGS) entry which is preliminary data.</text>
</comment>
<keyword evidence="4" id="KW-1185">Reference proteome</keyword>
<keyword evidence="2" id="KW-0732">Signal</keyword>
<organism evidence="3 4">
    <name type="scientific">Myriangium duriaei CBS 260.36</name>
    <dbReference type="NCBI Taxonomy" id="1168546"/>
    <lineage>
        <taxon>Eukaryota</taxon>
        <taxon>Fungi</taxon>
        <taxon>Dikarya</taxon>
        <taxon>Ascomycota</taxon>
        <taxon>Pezizomycotina</taxon>
        <taxon>Dothideomycetes</taxon>
        <taxon>Dothideomycetidae</taxon>
        <taxon>Myriangiales</taxon>
        <taxon>Myriangiaceae</taxon>
        <taxon>Myriangium</taxon>
    </lineage>
</organism>
<dbReference type="OrthoDB" id="5086500at2759"/>
<accession>A0A9P4IZN3</accession>
<feature type="chain" id="PRO_5040494864" evidence="2">
    <location>
        <begin position="21"/>
        <end position="405"/>
    </location>
</feature>
<dbReference type="EMBL" id="ML996088">
    <property type="protein sequence ID" value="KAF2151430.1"/>
    <property type="molecule type" value="Genomic_DNA"/>
</dbReference>
<evidence type="ECO:0000313" key="4">
    <source>
        <dbReference type="Proteomes" id="UP000799439"/>
    </source>
</evidence>
<feature type="region of interest" description="Disordered" evidence="1">
    <location>
        <begin position="320"/>
        <end position="405"/>
    </location>
</feature>
<feature type="compositionally biased region" description="Basic residues" evidence="1">
    <location>
        <begin position="381"/>
        <end position="395"/>
    </location>
</feature>
<evidence type="ECO:0000313" key="3">
    <source>
        <dbReference type="EMBL" id="KAF2151430.1"/>
    </source>
</evidence>